<dbReference type="SMART" id="SM00487">
    <property type="entry name" value="DEXDc"/>
    <property type="match status" value="1"/>
</dbReference>
<dbReference type="InterPro" id="IPR013663">
    <property type="entry name" value="Helicase_SWF/SNF/SWI_bac"/>
</dbReference>
<evidence type="ECO:0000256" key="1">
    <source>
        <dbReference type="ARBA" id="ARBA00022801"/>
    </source>
</evidence>
<sequence length="1086" mass="125883">MNKELVVEIFNKNTRGNNSLKGRRILDNDLITDVKTDVENKVINIVGHVLSEVHFSEYKTIIEIDLHSKTVAKCSCTCPDYEKNELKKKNYCCKHIMATFYYFLKTHEFTDTQNIFSSTEDLSKNVPTKELPPESNILDLLLSDSSSKEELKIEIYLNKIGYDNKIAAEFRIGPKAHSSSKLYLLKDINQFLTYYNNRFPLKYSKDFTLDMHKQYFNGKDAVIIDFIQDLRNLELSFNIDNTENKFISGKYLFPPNHLLKSFLLSLKHHRVYLNQGFFYKAVDCDILTCDPPMNFSLKLASSKYELKLNSPLPESLNGKMDALLLGTDIYLPSKDYVLNAAPYYKIFNGTDSISFPKKEESKILRELIPKLNSLTSDLILSKNIRDKIITVPPKFLFYFDKEDDNYTLTLKVKYNQYEFNIFENYTDKIIYRDSVAEKKVKDYVKSIGFSEVETKFYLLRGEDYIFDFFKNEIEKLQEYGEIFYSENFKGVKKLSSGAISAEISAGKHKYFELKFNIDNITPKESKGILKSFRSKLKYFKLQNGEFLDLEQIELHNFLKLLDTLNADNNLMNNIISIPQNKGLYFDTFIQEYDIRYIQGTEELQELKEKFDSVSKLTNEIPKELNATLRPYQNIGYNWFKTLDYFGFGGILGDEMGLGKTLQTITFLLSNKNTHSLIVAPTSLIYNWKKEFEKFAPTLKVALVNSSKELRSEILNNYKDYDILITTYTLLKNDLEQYSEIDFDYIVLDEAQNIKNPGSQNASSVKSLKGKRRFALTGTPMENSLMELWSIFDFIMPDYLYSEKKFNVRYNRKLKEGTEIVEELNKLIKPFILRRFKKDVALELPDKIETRVEVELPLEQQRVYGVYAKHVVDFIENKLTNDEFNKGKIEILAYITKLRQLCLDPSVVLENYIGTSGKIEALIELLQQSIAQGHRILVFSQFTSVLNNIKIRLRDENINFSYLDGSLSSQKRMELVNDFNAGLNKVFLISLKAGGTGLNLTSADTVIHFDPWWNPAVEDQATDRSHRIGQKHVVEVIKLIAKDTIEEKIIALQDEKRELISKILGDELCNSDNLLSLSQEDILSLFQ</sequence>
<dbReference type="STRING" id="1121306.SAMN02745196_01879"/>
<evidence type="ECO:0000259" key="3">
    <source>
        <dbReference type="PROSITE" id="PS50966"/>
    </source>
</evidence>
<dbReference type="Gene3D" id="3.40.50.10810">
    <property type="entry name" value="Tandem AAA-ATPase domain"/>
    <property type="match status" value="1"/>
</dbReference>
<dbReference type="GO" id="GO:0016787">
    <property type="term" value="F:hydrolase activity"/>
    <property type="evidence" value="ECO:0007669"/>
    <property type="project" value="UniProtKB-KW"/>
</dbReference>
<dbReference type="GO" id="GO:0005524">
    <property type="term" value="F:ATP binding"/>
    <property type="evidence" value="ECO:0007669"/>
    <property type="project" value="InterPro"/>
</dbReference>
<feature type="domain" description="Helicase ATP-binding" evidence="4">
    <location>
        <begin position="640"/>
        <end position="797"/>
    </location>
</feature>
<dbReference type="GO" id="GO:0008270">
    <property type="term" value="F:zinc ion binding"/>
    <property type="evidence" value="ECO:0007669"/>
    <property type="project" value="UniProtKB-KW"/>
</dbReference>
<dbReference type="Gene3D" id="3.40.50.300">
    <property type="entry name" value="P-loop containing nucleotide triphosphate hydrolases"/>
    <property type="match status" value="1"/>
</dbReference>
<evidence type="ECO:0000256" key="2">
    <source>
        <dbReference type="PROSITE-ProRule" id="PRU00325"/>
    </source>
</evidence>
<evidence type="ECO:0000259" key="4">
    <source>
        <dbReference type="PROSITE" id="PS51192"/>
    </source>
</evidence>
<reference evidence="6 7" key="1">
    <citation type="submission" date="2016-11" db="EMBL/GenBank/DDBJ databases">
        <authorList>
            <person name="Jaros S."/>
            <person name="Januszkiewicz K."/>
            <person name="Wedrychowicz H."/>
        </authorList>
    </citation>
    <scope>NUCLEOTIDE SEQUENCE [LARGE SCALE GENOMIC DNA]</scope>
    <source>
        <strain evidence="6 7">DSM 3089</strain>
    </source>
</reference>
<dbReference type="PROSITE" id="PS50966">
    <property type="entry name" value="ZF_SWIM"/>
    <property type="match status" value="1"/>
</dbReference>
<dbReference type="Proteomes" id="UP000184526">
    <property type="component" value="Unassembled WGS sequence"/>
</dbReference>
<dbReference type="OrthoDB" id="9760715at2"/>
<evidence type="ECO:0000313" key="7">
    <source>
        <dbReference type="Proteomes" id="UP000184526"/>
    </source>
</evidence>
<dbReference type="CDD" id="cd18012">
    <property type="entry name" value="DEXQc_arch_SWI2_SNF2"/>
    <property type="match status" value="1"/>
</dbReference>
<dbReference type="Pfam" id="PF00271">
    <property type="entry name" value="Helicase_C"/>
    <property type="match status" value="1"/>
</dbReference>
<gene>
    <name evidence="6" type="ORF">SAMN02745196_01879</name>
</gene>
<dbReference type="InterPro" id="IPR000330">
    <property type="entry name" value="SNF2_N"/>
</dbReference>
<dbReference type="FunFam" id="3.40.50.10810:FF:000054">
    <property type="entry name" value="Helicase, Snf2 family"/>
    <property type="match status" value="1"/>
</dbReference>
<proteinExistence type="predicted"/>
<dbReference type="InterPro" id="IPR014001">
    <property type="entry name" value="Helicase_ATP-bd"/>
</dbReference>
<dbReference type="Pfam" id="PF08455">
    <property type="entry name" value="SNF2_assoc"/>
    <property type="match status" value="1"/>
</dbReference>
<dbReference type="CDD" id="cd18793">
    <property type="entry name" value="SF2_C_SNF"/>
    <property type="match status" value="1"/>
</dbReference>
<name>A0A1M5WU67_9CLOT</name>
<dbReference type="PANTHER" id="PTHR10799">
    <property type="entry name" value="SNF2/RAD54 HELICASE FAMILY"/>
    <property type="match status" value="1"/>
</dbReference>
<keyword evidence="2" id="KW-0862">Zinc</keyword>
<dbReference type="PROSITE" id="PS51194">
    <property type="entry name" value="HELICASE_CTER"/>
    <property type="match status" value="1"/>
</dbReference>
<dbReference type="EMBL" id="FQXP01000006">
    <property type="protein sequence ID" value="SHH91139.1"/>
    <property type="molecule type" value="Genomic_DNA"/>
</dbReference>
<dbReference type="InterPro" id="IPR007527">
    <property type="entry name" value="Znf_SWIM"/>
</dbReference>
<dbReference type="InterPro" id="IPR027417">
    <property type="entry name" value="P-loop_NTPase"/>
</dbReference>
<keyword evidence="2" id="KW-0479">Metal-binding</keyword>
<protein>
    <submittedName>
        <fullName evidence="6">SWIM zinc finger</fullName>
    </submittedName>
</protein>
<feature type="domain" description="Helicase C-terminal" evidence="5">
    <location>
        <begin position="917"/>
        <end position="1082"/>
    </location>
</feature>
<keyword evidence="7" id="KW-1185">Reference proteome</keyword>
<dbReference type="InterPro" id="IPR038718">
    <property type="entry name" value="SNF2-like_sf"/>
</dbReference>
<dbReference type="PROSITE" id="PS51192">
    <property type="entry name" value="HELICASE_ATP_BIND_1"/>
    <property type="match status" value="1"/>
</dbReference>
<dbReference type="Pfam" id="PF04434">
    <property type="entry name" value="SWIM"/>
    <property type="match status" value="1"/>
</dbReference>
<feature type="domain" description="SWIM-type" evidence="3">
    <location>
        <begin position="58"/>
        <end position="104"/>
    </location>
</feature>
<evidence type="ECO:0000259" key="5">
    <source>
        <dbReference type="PROSITE" id="PS51194"/>
    </source>
</evidence>
<accession>A0A1M5WU67</accession>
<dbReference type="SMART" id="SM00490">
    <property type="entry name" value="HELICc"/>
    <property type="match status" value="1"/>
</dbReference>
<dbReference type="InterPro" id="IPR001650">
    <property type="entry name" value="Helicase_C-like"/>
</dbReference>
<dbReference type="Pfam" id="PF00176">
    <property type="entry name" value="SNF2-rel_dom"/>
    <property type="match status" value="1"/>
</dbReference>
<organism evidence="6 7">
    <name type="scientific">Clostridium collagenovorans DSM 3089</name>
    <dbReference type="NCBI Taxonomy" id="1121306"/>
    <lineage>
        <taxon>Bacteria</taxon>
        <taxon>Bacillati</taxon>
        <taxon>Bacillota</taxon>
        <taxon>Clostridia</taxon>
        <taxon>Eubacteriales</taxon>
        <taxon>Clostridiaceae</taxon>
        <taxon>Clostridium</taxon>
    </lineage>
</organism>
<keyword evidence="2" id="KW-0863">Zinc-finger</keyword>
<dbReference type="InterPro" id="IPR049730">
    <property type="entry name" value="SNF2/RAD54-like_C"/>
</dbReference>
<evidence type="ECO:0000313" key="6">
    <source>
        <dbReference type="EMBL" id="SHH91139.1"/>
    </source>
</evidence>
<dbReference type="SUPFAM" id="SSF52540">
    <property type="entry name" value="P-loop containing nucleoside triphosphate hydrolases"/>
    <property type="match status" value="2"/>
</dbReference>
<dbReference type="AlphaFoldDB" id="A0A1M5WU67"/>
<keyword evidence="1" id="KW-0378">Hydrolase</keyword>
<dbReference type="RefSeq" id="WP_072831761.1">
    <property type="nucleotide sequence ID" value="NZ_FQXP01000006.1"/>
</dbReference>